<keyword evidence="2" id="KW-1185">Reference proteome</keyword>
<sequence length="846" mass="95641">MPVAEPGDDLTLTPVRAHYLKKSLIQLQFHRELDLLTSARPLSSPSLSYLGSPFSRPPRDDPNPLDMPFLRYTFKQFILAFPFLASAPNDFFPDKVQPFVASLLSRNIFSPSSILEEESEDADQAGSAKLVAKAERNFALILNYAIKVVEREQVVRLTQQDLDRLEMFAKRRQARLRKSSGSFDVNIVSVRAVSERGRVRSRVHEEFIIRLRRHKQPDVFVSRRYGDFKTLADELHKRHPDETIRPPPAKDRTAVSTASGLTPSSSHEGSTDSLPVSPLSPTTPVNRLAREKNRLTLRAYLHALLSIPAIASSSVMQSFLTSNPTTLSPLELEDAYRREEADRQRDEGRKHFAREVAQRVDALRDTVKGFKGSLLGSDGLSHLFSVIKSIEDVRDLPSDFQAVIEWGRISLASTIFHHYIASDDASESFAGLKRIHGLIPYFLLKSALKISNPIGMIRGVLDLFMAQPFGGRSLLQRMFTSSLYEEVKVLEEEIAAVRDKVDDPIICEKIRLFVRAPREIQSIYKLDADEEKVHIFAAILRSPEEPALSRAQMHRVFRAHRAHAAYMKHRERLEDSDDDDGPPDEDAWLFEDLALLAKLYSRLRDKEQLIELIFEGTTADLLKDIITIFYSPLAQVYRAASIADSIGDLQNFINDLIKTVESTEELAERDPKRTVQIFIDLVQRHEQPFYSFVHKVHSKGEGLFTGLMKWIEFFLTVSREGLGQPISLEFLLPHAGAERSRILEEIDELALYHYKLKLAYEAKIRKRFGGATGGASAEDEAAQAIVDGFIRDFSYGDVMREDAQDAAAEDAEDDDDDWDSDDDDNDEDDEDDETSTSDSGSTESES</sequence>
<protein>
    <submittedName>
        <fullName evidence="1">Uncharacterized protein</fullName>
    </submittedName>
</protein>
<name>A0ACB8QB15_9AGAM</name>
<proteinExistence type="predicted"/>
<accession>A0ACB8QB15</accession>
<dbReference type="Proteomes" id="UP000814128">
    <property type="component" value="Unassembled WGS sequence"/>
</dbReference>
<evidence type="ECO:0000313" key="2">
    <source>
        <dbReference type="Proteomes" id="UP000814128"/>
    </source>
</evidence>
<gene>
    <name evidence="1" type="ORF">K488DRAFT_58502</name>
</gene>
<dbReference type="EMBL" id="MU273750">
    <property type="protein sequence ID" value="KAI0028461.1"/>
    <property type="molecule type" value="Genomic_DNA"/>
</dbReference>
<evidence type="ECO:0000313" key="1">
    <source>
        <dbReference type="EMBL" id="KAI0028461.1"/>
    </source>
</evidence>
<reference evidence="1" key="1">
    <citation type="submission" date="2021-02" db="EMBL/GenBank/DDBJ databases">
        <authorList>
            <consortium name="DOE Joint Genome Institute"/>
            <person name="Ahrendt S."/>
            <person name="Looney B.P."/>
            <person name="Miyauchi S."/>
            <person name="Morin E."/>
            <person name="Drula E."/>
            <person name="Courty P.E."/>
            <person name="Chicoki N."/>
            <person name="Fauchery L."/>
            <person name="Kohler A."/>
            <person name="Kuo A."/>
            <person name="Labutti K."/>
            <person name="Pangilinan J."/>
            <person name="Lipzen A."/>
            <person name="Riley R."/>
            <person name="Andreopoulos W."/>
            <person name="He G."/>
            <person name="Johnson J."/>
            <person name="Barry K.W."/>
            <person name="Grigoriev I.V."/>
            <person name="Nagy L."/>
            <person name="Hibbett D."/>
            <person name="Henrissat B."/>
            <person name="Matheny P.B."/>
            <person name="Labbe J."/>
            <person name="Martin F."/>
        </authorList>
    </citation>
    <scope>NUCLEOTIDE SEQUENCE</scope>
    <source>
        <strain evidence="1">EC-137</strain>
    </source>
</reference>
<organism evidence="1 2">
    <name type="scientific">Vararia minispora EC-137</name>
    <dbReference type="NCBI Taxonomy" id="1314806"/>
    <lineage>
        <taxon>Eukaryota</taxon>
        <taxon>Fungi</taxon>
        <taxon>Dikarya</taxon>
        <taxon>Basidiomycota</taxon>
        <taxon>Agaricomycotina</taxon>
        <taxon>Agaricomycetes</taxon>
        <taxon>Russulales</taxon>
        <taxon>Lachnocladiaceae</taxon>
        <taxon>Vararia</taxon>
    </lineage>
</organism>
<comment type="caution">
    <text evidence="1">The sequence shown here is derived from an EMBL/GenBank/DDBJ whole genome shotgun (WGS) entry which is preliminary data.</text>
</comment>
<reference evidence="1" key="2">
    <citation type="journal article" date="2022" name="New Phytol.">
        <title>Evolutionary transition to the ectomycorrhizal habit in the genomes of a hyperdiverse lineage of mushroom-forming fungi.</title>
        <authorList>
            <person name="Looney B."/>
            <person name="Miyauchi S."/>
            <person name="Morin E."/>
            <person name="Drula E."/>
            <person name="Courty P.E."/>
            <person name="Kohler A."/>
            <person name="Kuo A."/>
            <person name="LaButti K."/>
            <person name="Pangilinan J."/>
            <person name="Lipzen A."/>
            <person name="Riley R."/>
            <person name="Andreopoulos W."/>
            <person name="He G."/>
            <person name="Johnson J."/>
            <person name="Nolan M."/>
            <person name="Tritt A."/>
            <person name="Barry K.W."/>
            <person name="Grigoriev I.V."/>
            <person name="Nagy L.G."/>
            <person name="Hibbett D."/>
            <person name="Henrissat B."/>
            <person name="Matheny P.B."/>
            <person name="Labbe J."/>
            <person name="Martin F.M."/>
        </authorList>
    </citation>
    <scope>NUCLEOTIDE SEQUENCE</scope>
    <source>
        <strain evidence="1">EC-137</strain>
    </source>
</reference>
<feature type="non-terminal residue" evidence="1">
    <location>
        <position position="846"/>
    </location>
</feature>